<proteinExistence type="inferred from homology"/>
<dbReference type="InterPro" id="IPR003736">
    <property type="entry name" value="PAAI_dom"/>
</dbReference>
<dbReference type="InterPro" id="IPR039298">
    <property type="entry name" value="ACOT13"/>
</dbReference>
<gene>
    <name evidence="4" type="ORF">SIN8267_01677</name>
</gene>
<dbReference type="NCBIfam" id="TIGR00369">
    <property type="entry name" value="unchar_dom_1"/>
    <property type="match status" value="1"/>
</dbReference>
<dbReference type="Pfam" id="PF03061">
    <property type="entry name" value="4HBT"/>
    <property type="match status" value="1"/>
</dbReference>
<accession>A0ABM9AEF1</accession>
<dbReference type="EMBL" id="CAKLPX010000001">
    <property type="protein sequence ID" value="CAH0991568.1"/>
    <property type="molecule type" value="Genomic_DNA"/>
</dbReference>
<dbReference type="PANTHER" id="PTHR21660:SF1">
    <property type="entry name" value="ACYL-COENZYME A THIOESTERASE 13"/>
    <property type="match status" value="1"/>
</dbReference>
<keyword evidence="2" id="KW-0378">Hydrolase</keyword>
<evidence type="ECO:0000256" key="1">
    <source>
        <dbReference type="ARBA" id="ARBA00008324"/>
    </source>
</evidence>
<comment type="caution">
    <text evidence="4">The sequence shown here is derived from an EMBL/GenBank/DDBJ whole genome shotgun (WGS) entry which is preliminary data.</text>
</comment>
<dbReference type="RefSeq" id="WP_237444213.1">
    <property type="nucleotide sequence ID" value="NZ_CAKLPX010000001.1"/>
</dbReference>
<evidence type="ECO:0000256" key="2">
    <source>
        <dbReference type="ARBA" id="ARBA00022801"/>
    </source>
</evidence>
<evidence type="ECO:0000259" key="3">
    <source>
        <dbReference type="Pfam" id="PF03061"/>
    </source>
</evidence>
<dbReference type="InterPro" id="IPR029069">
    <property type="entry name" value="HotDog_dom_sf"/>
</dbReference>
<dbReference type="Gene3D" id="3.10.129.10">
    <property type="entry name" value="Hotdog Thioesterase"/>
    <property type="match status" value="1"/>
</dbReference>
<evidence type="ECO:0000313" key="5">
    <source>
        <dbReference type="Proteomes" id="UP000838100"/>
    </source>
</evidence>
<dbReference type="Proteomes" id="UP000838100">
    <property type="component" value="Unassembled WGS sequence"/>
</dbReference>
<evidence type="ECO:0000313" key="4">
    <source>
        <dbReference type="EMBL" id="CAH0991568.1"/>
    </source>
</evidence>
<dbReference type="CDD" id="cd03443">
    <property type="entry name" value="PaaI_thioesterase"/>
    <property type="match status" value="1"/>
</dbReference>
<protein>
    <recommendedName>
        <fullName evidence="3">Thioesterase domain-containing protein</fullName>
    </recommendedName>
</protein>
<organism evidence="4 5">
    <name type="scientific">Sinobacterium norvegicum</name>
    <dbReference type="NCBI Taxonomy" id="1641715"/>
    <lineage>
        <taxon>Bacteria</taxon>
        <taxon>Pseudomonadati</taxon>
        <taxon>Pseudomonadota</taxon>
        <taxon>Gammaproteobacteria</taxon>
        <taxon>Cellvibrionales</taxon>
        <taxon>Spongiibacteraceae</taxon>
        <taxon>Sinobacterium</taxon>
    </lineage>
</organism>
<dbReference type="SUPFAM" id="SSF54637">
    <property type="entry name" value="Thioesterase/thiol ester dehydrase-isomerase"/>
    <property type="match status" value="1"/>
</dbReference>
<dbReference type="InterPro" id="IPR006683">
    <property type="entry name" value="Thioestr_dom"/>
</dbReference>
<feature type="domain" description="Thioesterase" evidence="3">
    <location>
        <begin position="55"/>
        <end position="132"/>
    </location>
</feature>
<keyword evidence="5" id="KW-1185">Reference proteome</keyword>
<name>A0ABM9AEF1_9GAMM</name>
<reference evidence="4" key="1">
    <citation type="submission" date="2021-12" db="EMBL/GenBank/DDBJ databases">
        <authorList>
            <person name="Rodrigo-Torres L."/>
            <person name="Arahal R. D."/>
            <person name="Lucena T."/>
        </authorList>
    </citation>
    <scope>NUCLEOTIDE SEQUENCE</scope>
    <source>
        <strain evidence="4">CECT 8267</strain>
    </source>
</reference>
<sequence length="144" mass="15270">MDLTTMSGLEVIQAVIRGELPPPSITNAIPMIMAEAEAGRVIFLATANENHLNPMGGVHGGFAATVLDSVTGCAVHTMMEPMVSYSTIDLNIKMMRPLPQHEEMIAEGRIVNLSKSLGVAEGTLKNKAGKLLATATATCLIKRL</sequence>
<comment type="similarity">
    <text evidence="1">Belongs to the thioesterase PaaI family.</text>
</comment>
<dbReference type="PANTHER" id="PTHR21660">
    <property type="entry name" value="THIOESTERASE SUPERFAMILY MEMBER-RELATED"/>
    <property type="match status" value="1"/>
</dbReference>